<keyword evidence="7" id="KW-1185">Reference proteome</keyword>
<keyword evidence="4" id="KW-0472">Membrane</keyword>
<proteinExistence type="predicted"/>
<keyword evidence="4" id="KW-1133">Transmembrane helix</keyword>
<dbReference type="FunFam" id="4.10.70.10:FF:000003">
    <property type="entry name" value="Disintegrin and metalloproteinase domain-containing protein 17"/>
    <property type="match status" value="1"/>
</dbReference>
<comment type="function">
    <text evidence="2">Probable zinc protease.</text>
</comment>
<gene>
    <name evidence="6" type="ORF">HK097_008369</name>
</gene>
<feature type="transmembrane region" description="Helical" evidence="4">
    <location>
        <begin position="235"/>
        <end position="259"/>
    </location>
</feature>
<comment type="caution">
    <text evidence="6">The sequence shown here is derived from an EMBL/GenBank/DDBJ whole genome shotgun (WGS) entry which is preliminary data.</text>
</comment>
<dbReference type="SUPFAM" id="SSF57552">
    <property type="entry name" value="Blood coagulation inhibitor (disintegrin)"/>
    <property type="match status" value="1"/>
</dbReference>
<dbReference type="PANTHER" id="PTHR11905">
    <property type="entry name" value="ADAM A DISINTEGRIN AND METALLOPROTEASE DOMAIN"/>
    <property type="match status" value="1"/>
</dbReference>
<dbReference type="SMART" id="SM00050">
    <property type="entry name" value="DISIN"/>
    <property type="match status" value="1"/>
</dbReference>
<evidence type="ECO:0000256" key="2">
    <source>
        <dbReference type="ARBA" id="ARBA00056552"/>
    </source>
</evidence>
<keyword evidence="1" id="KW-1015">Disulfide bond</keyword>
<evidence type="ECO:0000256" key="3">
    <source>
        <dbReference type="ARBA" id="ARBA00074021"/>
    </source>
</evidence>
<name>A0AAD5SJK6_9FUNG</name>
<evidence type="ECO:0000256" key="1">
    <source>
        <dbReference type="ARBA" id="ARBA00023157"/>
    </source>
</evidence>
<organism evidence="6 7">
    <name type="scientific">Rhizophlyctis rosea</name>
    <dbReference type="NCBI Taxonomy" id="64517"/>
    <lineage>
        <taxon>Eukaryota</taxon>
        <taxon>Fungi</taxon>
        <taxon>Fungi incertae sedis</taxon>
        <taxon>Chytridiomycota</taxon>
        <taxon>Chytridiomycota incertae sedis</taxon>
        <taxon>Chytridiomycetes</taxon>
        <taxon>Rhizophlyctidales</taxon>
        <taxon>Rhizophlyctidaceae</taxon>
        <taxon>Rhizophlyctis</taxon>
    </lineage>
</organism>
<reference evidence="6" key="1">
    <citation type="submission" date="2020-05" db="EMBL/GenBank/DDBJ databases">
        <title>Phylogenomic resolution of chytrid fungi.</title>
        <authorList>
            <person name="Stajich J.E."/>
            <person name="Amses K."/>
            <person name="Simmons R."/>
            <person name="Seto K."/>
            <person name="Myers J."/>
            <person name="Bonds A."/>
            <person name="Quandt C.A."/>
            <person name="Barry K."/>
            <person name="Liu P."/>
            <person name="Grigoriev I."/>
            <person name="Longcore J.E."/>
            <person name="James T.Y."/>
        </authorList>
    </citation>
    <scope>NUCLEOTIDE SEQUENCE</scope>
    <source>
        <strain evidence="6">JEL0318</strain>
    </source>
</reference>
<dbReference type="InterPro" id="IPR036436">
    <property type="entry name" value="Disintegrin_dom_sf"/>
</dbReference>
<feature type="domain" description="Disintegrin" evidence="5">
    <location>
        <begin position="44"/>
        <end position="132"/>
    </location>
</feature>
<accession>A0AAD5SJK6</accession>
<dbReference type="Proteomes" id="UP001212841">
    <property type="component" value="Unassembled WGS sequence"/>
</dbReference>
<dbReference type="AlphaFoldDB" id="A0AAD5SJK6"/>
<evidence type="ECO:0000313" key="6">
    <source>
        <dbReference type="EMBL" id="KAJ3056029.1"/>
    </source>
</evidence>
<dbReference type="PANTHER" id="PTHR11905:SF159">
    <property type="entry name" value="ADAM METALLOPROTEASE"/>
    <property type="match status" value="1"/>
</dbReference>
<dbReference type="InterPro" id="IPR001762">
    <property type="entry name" value="Disintegrin_dom"/>
</dbReference>
<dbReference type="Pfam" id="PF00200">
    <property type="entry name" value="Disintegrin"/>
    <property type="match status" value="1"/>
</dbReference>
<dbReference type="Gene3D" id="4.10.70.10">
    <property type="entry name" value="Disintegrin domain"/>
    <property type="match status" value="1"/>
</dbReference>
<dbReference type="EMBL" id="JADGJD010000049">
    <property type="protein sequence ID" value="KAJ3056029.1"/>
    <property type="molecule type" value="Genomic_DNA"/>
</dbReference>
<evidence type="ECO:0000313" key="7">
    <source>
        <dbReference type="Proteomes" id="UP001212841"/>
    </source>
</evidence>
<evidence type="ECO:0000256" key="4">
    <source>
        <dbReference type="SAM" id="Phobius"/>
    </source>
</evidence>
<keyword evidence="4" id="KW-0812">Transmembrane</keyword>
<protein>
    <recommendedName>
        <fullName evidence="3">Disintegrin and metalloproteinase domain-containing protein B</fullName>
    </recommendedName>
</protein>
<sequence>MHPTDNASTGKFSPCSIEAICSTVSQKAGNSCLKLPGALQTIEKGICGNGVREGDEQCDCGTAEECSDDPCCNANCTFKNGAKCSDKNDECCQGCGVKANGTSCRPSSGFCDIPEFCDGKNAACPTDTFLTDGTDCQATFKGQSVGAQCASGVCTSRDLQCKTNSSGLETTSVCPGHDSDCQLYCQDGAGRCLMLNGFFQDGTPCALSGRCKAGQCEGSNFFTGAIDWMRRNLPAAISIGILAGLIVLSILVSIVRCIFCPQRRKKAPKVSELRVNPPIPLQPRGWVDPTPYNGNTGPMPYNGAAPAPAPYQYPPPAPVLDHWRGSPVPVPSSYSPVPSPVPSGGPVPHAGAATFTTITPVREVVTRSSSGSLREGHVREVVTSRGTVRRGD</sequence>
<dbReference type="PROSITE" id="PS50214">
    <property type="entry name" value="DISINTEGRIN_2"/>
    <property type="match status" value="1"/>
</dbReference>
<evidence type="ECO:0000259" key="5">
    <source>
        <dbReference type="PROSITE" id="PS50214"/>
    </source>
</evidence>